<dbReference type="OrthoDB" id="185373at2759"/>
<dbReference type="PANTHER" id="PTHR47447:SF17">
    <property type="entry name" value="OS12G0638900 PROTEIN"/>
    <property type="match status" value="1"/>
</dbReference>
<keyword evidence="1" id="KW-0677">Repeat</keyword>
<feature type="repeat" description="PPR" evidence="2">
    <location>
        <begin position="542"/>
        <end position="576"/>
    </location>
</feature>
<protein>
    <recommendedName>
        <fullName evidence="5">Pentatricopeptide repeat-containing protein, chloroplastic</fullName>
    </recommendedName>
</protein>
<reference evidence="3" key="1">
    <citation type="submission" date="2021-02" db="EMBL/GenBank/DDBJ databases">
        <authorList>
            <person name="Dougan E. K."/>
            <person name="Rhodes N."/>
            <person name="Thang M."/>
            <person name="Chan C."/>
        </authorList>
    </citation>
    <scope>NUCLEOTIDE SEQUENCE</scope>
</reference>
<gene>
    <name evidence="3" type="ORF">PGLA1383_LOCUS22473</name>
</gene>
<evidence type="ECO:0000256" key="1">
    <source>
        <dbReference type="ARBA" id="ARBA00022737"/>
    </source>
</evidence>
<feature type="repeat" description="PPR" evidence="2">
    <location>
        <begin position="657"/>
        <end position="691"/>
    </location>
</feature>
<comment type="caution">
    <text evidence="3">The sequence shown here is derived from an EMBL/GenBank/DDBJ whole genome shotgun (WGS) entry which is preliminary data.</text>
</comment>
<feature type="non-terminal residue" evidence="3">
    <location>
        <position position="955"/>
    </location>
</feature>
<dbReference type="InterPro" id="IPR011990">
    <property type="entry name" value="TPR-like_helical_dom_sf"/>
</dbReference>
<dbReference type="Gene3D" id="1.25.40.10">
    <property type="entry name" value="Tetratricopeptide repeat domain"/>
    <property type="match status" value="3"/>
</dbReference>
<dbReference type="InterPro" id="IPR002885">
    <property type="entry name" value="PPR_rpt"/>
</dbReference>
<proteinExistence type="predicted"/>
<sequence>EPVLPVPPLAQHESRLPLQQRLRALSANKSAKQTLRNSMIAASILGDEVADRPLQASARGALESQRAREAPRERAATFLGFDHFDRAALKDRSTEELLRQVEGLKGGTEDQAARVASQLCARAYDAEPADVLRMVRAVSAAAAGAGRRTQIGQKELTRAADHLLQSLTGRIQDAEIDTIVEVVETMSDALVGTQVFLDMIMALILARHRRDHLVPSAATALRLASALGTVAGERSLRLRPRGVGGQGTSINRRVVDLIHQRMTDRIEDFSAQDLASMDAYYLTRLCGDEEQKIIITKMAELDIGANTTTQQYLPQMLHLSESIQREIPQSLRWSMPRFVRQYLDKLNMMSLEKNAPWALGKTVHQEGLTWHRASPDLAASEGQRNAHELISSARSTLRQQRGRGAARVQDDRLPSIGLLQLTRDLVALSRQQSWQQAIARLHQAEQSGLQLDVIALSAAGRAAGRAPLHGWARSLHALLEGLRGRGLWPGTSACNAALAALATQTQTQTQSGRPAFYSTTGGGWAAAVWLLQQMRRWGLRQDVLGFGAVISTCGRAGRWPQAAEVLLRLQLAGIQPSSTALNAMVSACEKGGRWRLALRLLEQGLLGAVASADLVTYSAAISACEKCGQADAALQLLEGLLCGGEGGHLPSPGLRVDVIAWNSAMSACATGTRWECTLGLLQRMDGHGLSPDVISGNAGIQAWGYGGDWAAALGLFSSMRARHLRPTAVSFVAALTACGPSSRRAWRQALSFFFAEAGGAEQPGGGGVPAAVGGRGSASSSVCGALLRAFGGDSEGAGWRRALDVLRSVERRGGRLASSVWSSMAAACEQEDSLGAWRRVLAAMDAGHLRGDASEAETLGVALAACSRAARWQACVRLLAELTSLAQQQSFVACSEAEWRAGRSGAGRPGVATLSATLPLEAVSEACARAGSWSRIPELLQELGKRGADCCIASD</sequence>
<organism evidence="3 4">
    <name type="scientific">Polarella glacialis</name>
    <name type="common">Dinoflagellate</name>
    <dbReference type="NCBI Taxonomy" id="89957"/>
    <lineage>
        <taxon>Eukaryota</taxon>
        <taxon>Sar</taxon>
        <taxon>Alveolata</taxon>
        <taxon>Dinophyceae</taxon>
        <taxon>Suessiales</taxon>
        <taxon>Suessiaceae</taxon>
        <taxon>Polarella</taxon>
    </lineage>
</organism>
<dbReference type="PROSITE" id="PS51375">
    <property type="entry name" value="PPR"/>
    <property type="match status" value="2"/>
</dbReference>
<dbReference type="Pfam" id="PF13812">
    <property type="entry name" value="PPR_3"/>
    <property type="match status" value="2"/>
</dbReference>
<evidence type="ECO:0000313" key="3">
    <source>
        <dbReference type="EMBL" id="CAE8604306.1"/>
    </source>
</evidence>
<evidence type="ECO:0008006" key="5">
    <source>
        <dbReference type="Google" id="ProtNLM"/>
    </source>
</evidence>
<accession>A0A813ESL6</accession>
<keyword evidence="4" id="KW-1185">Reference proteome</keyword>
<name>A0A813ESL6_POLGL</name>
<dbReference type="AlphaFoldDB" id="A0A813ESL6"/>
<dbReference type="EMBL" id="CAJNNV010016265">
    <property type="protein sequence ID" value="CAE8604306.1"/>
    <property type="molecule type" value="Genomic_DNA"/>
</dbReference>
<evidence type="ECO:0000256" key="2">
    <source>
        <dbReference type="PROSITE-ProRule" id="PRU00708"/>
    </source>
</evidence>
<dbReference type="Proteomes" id="UP000654075">
    <property type="component" value="Unassembled WGS sequence"/>
</dbReference>
<evidence type="ECO:0000313" key="4">
    <source>
        <dbReference type="Proteomes" id="UP000654075"/>
    </source>
</evidence>
<dbReference type="Pfam" id="PF01535">
    <property type="entry name" value="PPR"/>
    <property type="match status" value="1"/>
</dbReference>
<dbReference type="PANTHER" id="PTHR47447">
    <property type="entry name" value="OS03G0856100 PROTEIN"/>
    <property type="match status" value="1"/>
</dbReference>